<dbReference type="InterPro" id="IPR042097">
    <property type="entry name" value="Aminopeptidase_N-like_N_sf"/>
</dbReference>
<keyword evidence="5" id="KW-1185">Reference proteome</keyword>
<protein>
    <recommendedName>
        <fullName evidence="6">Membrane alanyl aminopeptidase</fullName>
    </recommendedName>
</protein>
<dbReference type="InterPro" id="IPR014782">
    <property type="entry name" value="Peptidase_M1_dom"/>
</dbReference>
<dbReference type="InterPro" id="IPR045357">
    <property type="entry name" value="Aminopeptidase_N-like_N"/>
</dbReference>
<feature type="compositionally biased region" description="Basic and acidic residues" evidence="1">
    <location>
        <begin position="259"/>
        <end position="275"/>
    </location>
</feature>
<evidence type="ECO:0000313" key="4">
    <source>
        <dbReference type="EMBL" id="GGO44462.1"/>
    </source>
</evidence>
<evidence type="ECO:0000259" key="2">
    <source>
        <dbReference type="Pfam" id="PF01433"/>
    </source>
</evidence>
<dbReference type="PANTHER" id="PTHR45726:SF3">
    <property type="entry name" value="LEUKOTRIENE A-4 HYDROLASE"/>
    <property type="match status" value="1"/>
</dbReference>
<dbReference type="SUPFAM" id="SSF63737">
    <property type="entry name" value="Leukotriene A4 hydrolase N-terminal domain"/>
    <property type="match status" value="1"/>
</dbReference>
<evidence type="ECO:0000256" key="1">
    <source>
        <dbReference type="SAM" id="MobiDB-lite"/>
    </source>
</evidence>
<gene>
    <name evidence="4" type="ORF">GCM10010977_14870</name>
</gene>
<dbReference type="PANTHER" id="PTHR45726">
    <property type="entry name" value="LEUKOTRIENE A-4 HYDROLASE"/>
    <property type="match status" value="1"/>
</dbReference>
<organism evidence="4 5">
    <name type="scientific">Citricoccus zhacaiensis</name>
    <dbReference type="NCBI Taxonomy" id="489142"/>
    <lineage>
        <taxon>Bacteria</taxon>
        <taxon>Bacillati</taxon>
        <taxon>Actinomycetota</taxon>
        <taxon>Actinomycetes</taxon>
        <taxon>Micrococcales</taxon>
        <taxon>Micrococcaceae</taxon>
        <taxon>Citricoccus</taxon>
    </lineage>
</organism>
<dbReference type="Proteomes" id="UP000642509">
    <property type="component" value="Unassembled WGS sequence"/>
</dbReference>
<feature type="domain" description="Aminopeptidase N-like N-terminal" evidence="3">
    <location>
        <begin position="25"/>
        <end position="199"/>
    </location>
</feature>
<reference evidence="5" key="1">
    <citation type="journal article" date="2019" name="Int. J. Syst. Evol. Microbiol.">
        <title>The Global Catalogue of Microorganisms (GCM) 10K type strain sequencing project: providing services to taxonomists for standard genome sequencing and annotation.</title>
        <authorList>
            <consortium name="The Broad Institute Genomics Platform"/>
            <consortium name="The Broad Institute Genome Sequencing Center for Infectious Disease"/>
            <person name="Wu L."/>
            <person name="Ma J."/>
        </authorList>
    </citation>
    <scope>NUCLEOTIDE SEQUENCE [LARGE SCALE GENOMIC DNA]</scope>
    <source>
        <strain evidence="5">CGMCC 1.7064</strain>
    </source>
</reference>
<sequence>MSVETPVLPDPYIPGSGTPDFTVGHYDLQLEVKLAANRIAGKARLDGTVLRPAKRIELDLHELSVSKVTAASEGRTVKVAKSAARRGRLVVDLATRLDAGAPLTLEVTYAGVPKMLDGPWGEIGWEELDDGVLVAGQPNGAATWFPCVDHPSVKSTYHFTVATDAGYLPVCNGLPTGHRRRSSREEWTWELRDPAPTYLVTLQIGRYQLVAVPEHPTGRHRATGPFRQRVRGLVQDLLPGTDGDWRPGHAPESGDGQEDQGRYEDEGQREGEGHDEMGLAGVADHEPAPVFLAVSPALQDRALEALGRQTEMMACFSWHFGPYPFDRYTAVVTDDVLEIPLEAASLSIFGANHLTGSWAAERLVAHELAHQWFGNALTLRRWQDIWLHEGFACYSEWLWGAESGHGTLTSLARTAWRGLALKAKDLVVADPGPELMFDDRIYKRGALTLFALNRAVGDEVFTELIRSWVAEHRHSSVDTGMFLDHADRQAEAAGHPAGHARAVMRPWLCESALPAFPTSR</sequence>
<feature type="domain" description="Peptidase M1 membrane alanine aminopeptidase" evidence="2">
    <location>
        <begin position="308"/>
        <end position="490"/>
    </location>
</feature>
<dbReference type="Pfam" id="PF01433">
    <property type="entry name" value="Peptidase_M1"/>
    <property type="match status" value="1"/>
</dbReference>
<dbReference type="EMBL" id="BMLQ01000004">
    <property type="protein sequence ID" value="GGO44462.1"/>
    <property type="molecule type" value="Genomic_DNA"/>
</dbReference>
<dbReference type="Gene3D" id="2.60.40.1730">
    <property type="entry name" value="tricorn interacting facor f3 domain"/>
    <property type="match status" value="1"/>
</dbReference>
<dbReference type="Gene3D" id="1.10.390.10">
    <property type="entry name" value="Neutral Protease Domain 2"/>
    <property type="match status" value="1"/>
</dbReference>
<evidence type="ECO:0008006" key="6">
    <source>
        <dbReference type="Google" id="ProtNLM"/>
    </source>
</evidence>
<evidence type="ECO:0000259" key="3">
    <source>
        <dbReference type="Pfam" id="PF17900"/>
    </source>
</evidence>
<dbReference type="CDD" id="cd09603">
    <property type="entry name" value="M1_APN_like"/>
    <property type="match status" value="1"/>
</dbReference>
<feature type="region of interest" description="Disordered" evidence="1">
    <location>
        <begin position="237"/>
        <end position="275"/>
    </location>
</feature>
<name>A0ABQ2LY89_9MICC</name>
<accession>A0ABQ2LY89</accession>
<dbReference type="InterPro" id="IPR034015">
    <property type="entry name" value="M1_LTA4H"/>
</dbReference>
<dbReference type="RefSeq" id="WP_188805567.1">
    <property type="nucleotide sequence ID" value="NZ_BAAAOU010000005.1"/>
</dbReference>
<proteinExistence type="predicted"/>
<evidence type="ECO:0000313" key="5">
    <source>
        <dbReference type="Proteomes" id="UP000642509"/>
    </source>
</evidence>
<comment type="caution">
    <text evidence="4">The sequence shown here is derived from an EMBL/GenBank/DDBJ whole genome shotgun (WGS) entry which is preliminary data.</text>
</comment>
<dbReference type="Pfam" id="PF17900">
    <property type="entry name" value="Peptidase_M1_N"/>
    <property type="match status" value="1"/>
</dbReference>
<dbReference type="SUPFAM" id="SSF55486">
    <property type="entry name" value="Metalloproteases ('zincins'), catalytic domain"/>
    <property type="match status" value="1"/>
</dbReference>
<dbReference type="InterPro" id="IPR027268">
    <property type="entry name" value="Peptidase_M4/M1_CTD_sf"/>
</dbReference>